<dbReference type="Proteomes" id="UP000663838">
    <property type="component" value="Unassembled WGS sequence"/>
</dbReference>
<dbReference type="EMBL" id="CAJOBS010004857">
    <property type="protein sequence ID" value="CAF4889342.1"/>
    <property type="molecule type" value="Genomic_DNA"/>
</dbReference>
<evidence type="ECO:0000313" key="2">
    <source>
        <dbReference type="EMBL" id="CAF4889342.1"/>
    </source>
</evidence>
<gene>
    <name evidence="1" type="ORF">KIK155_LOCUS24219</name>
    <name evidence="2" type="ORF">TOA249_LOCUS29876</name>
</gene>
<protein>
    <submittedName>
        <fullName evidence="2">Uncharacterized protein</fullName>
    </submittedName>
</protein>
<accession>A0A821UH08</accession>
<evidence type="ECO:0000313" key="1">
    <source>
        <dbReference type="EMBL" id="CAF3663900.1"/>
    </source>
</evidence>
<dbReference type="AlphaFoldDB" id="A0A821UH08"/>
<name>A0A821UH08_9BILA</name>
<dbReference type="EMBL" id="CAJNYV010004291">
    <property type="protein sequence ID" value="CAF3663900.1"/>
    <property type="molecule type" value="Genomic_DNA"/>
</dbReference>
<comment type="caution">
    <text evidence="2">The sequence shown here is derived from an EMBL/GenBank/DDBJ whole genome shotgun (WGS) entry which is preliminary data.</text>
</comment>
<dbReference type="Proteomes" id="UP000663865">
    <property type="component" value="Unassembled WGS sequence"/>
</dbReference>
<evidence type="ECO:0000313" key="3">
    <source>
        <dbReference type="Proteomes" id="UP000663838"/>
    </source>
</evidence>
<sequence length="327" mass="37541">MLVAAGGHGTVLNLDKIHEYALKGDRFNTVVFKMKNPKAVLILYPHVQFCLNNNIVAFSSCHPFHTVTSPLSTSPNDALVKSIYVTIENKEMSLIFQQDNEKSSIMSKQTNLRHDSYGIFETEHDSGLIIKRMYLRKLRYDDFFIKRGTEYYFMNTCTSGSNISLLKTESGELVVDKITLEPLVLCNSTGIYLFLSTKDLLLSNVDNVLFGIGKKSDVLIVPASVQVMIWHPNYQIEFDLTYCELKNGKQLAEFDANNTHEIIRYSDSNNMAKLYFKHQEMYFMSCMPKLGAVVFNYNNRTEDLKENYIIITHAAFKTQHRVVVWFS</sequence>
<proteinExistence type="predicted"/>
<organism evidence="2 3">
    <name type="scientific">Rotaria socialis</name>
    <dbReference type="NCBI Taxonomy" id="392032"/>
    <lineage>
        <taxon>Eukaryota</taxon>
        <taxon>Metazoa</taxon>
        <taxon>Spiralia</taxon>
        <taxon>Gnathifera</taxon>
        <taxon>Rotifera</taxon>
        <taxon>Eurotatoria</taxon>
        <taxon>Bdelloidea</taxon>
        <taxon>Philodinida</taxon>
        <taxon>Philodinidae</taxon>
        <taxon>Rotaria</taxon>
    </lineage>
</organism>
<reference evidence="2" key="1">
    <citation type="submission" date="2021-02" db="EMBL/GenBank/DDBJ databases">
        <authorList>
            <person name="Nowell W R."/>
        </authorList>
    </citation>
    <scope>NUCLEOTIDE SEQUENCE</scope>
</reference>